<dbReference type="AlphaFoldDB" id="W4LRF4"/>
<dbReference type="Pfam" id="PF06267">
    <property type="entry name" value="DUF1028"/>
    <property type="match status" value="1"/>
</dbReference>
<comment type="caution">
    <text evidence="1">The sequence shown here is derived from an EMBL/GenBank/DDBJ whole genome shotgun (WGS) entry which is preliminary data.</text>
</comment>
<keyword evidence="2" id="KW-1185">Reference proteome</keyword>
<dbReference type="HOGENOM" id="CLU_068244_1_1_7"/>
<name>W4LRF4_ENTF1</name>
<dbReference type="PANTHER" id="PTHR39328:SF1">
    <property type="entry name" value="BLL2871 PROTEIN"/>
    <property type="match status" value="1"/>
</dbReference>
<dbReference type="PANTHER" id="PTHR39328">
    <property type="entry name" value="BLL2871 PROTEIN"/>
    <property type="match status" value="1"/>
</dbReference>
<organism evidence="1 2">
    <name type="scientific">Entotheonella factor</name>
    <dbReference type="NCBI Taxonomy" id="1429438"/>
    <lineage>
        <taxon>Bacteria</taxon>
        <taxon>Pseudomonadati</taxon>
        <taxon>Nitrospinota/Tectimicrobiota group</taxon>
        <taxon>Candidatus Tectimicrobiota</taxon>
        <taxon>Candidatus Entotheonellia</taxon>
        <taxon>Candidatus Entotheonellales</taxon>
        <taxon>Candidatus Entotheonellaceae</taxon>
        <taxon>Candidatus Entotheonella</taxon>
    </lineage>
</organism>
<gene>
    <name evidence="1" type="ORF">ETSY1_12920</name>
</gene>
<dbReference type="EMBL" id="AZHW01000387">
    <property type="protein sequence ID" value="ETW99976.1"/>
    <property type="molecule type" value="Genomic_DNA"/>
</dbReference>
<protein>
    <recommendedName>
        <fullName evidence="3">Major pilin protein fimA</fullName>
    </recommendedName>
</protein>
<dbReference type="InterPro" id="IPR010430">
    <property type="entry name" value="DUF1028"/>
</dbReference>
<proteinExistence type="predicted"/>
<dbReference type="Proteomes" id="UP000019141">
    <property type="component" value="Unassembled WGS sequence"/>
</dbReference>
<dbReference type="Gene3D" id="3.60.20.10">
    <property type="entry name" value="Glutamine Phosphoribosylpyrophosphate, subunit 1, domain 1"/>
    <property type="match status" value="1"/>
</dbReference>
<sequence>MHALIKQFRFVPGVETHTFTAIGRCPRTGRMGISVSTGELAVGSRVPFVKPNIGVVATQALTDPRLGTLAIQLLDLGYPAHRIMADLVSSDPYIERRQLGIIDRWGHTAVRTGADNSAWAGHMTGDGWIVMANAVVGEHVARAMASAMEEAVDAELEVRLMNALDAGTQAGGQPDGQRSAALLVYENEGYGIMNLRVDDDTDPMAALWRVFNKMQPLVPYYKERPDNPEIGRVYDWAKARGIDF</sequence>
<accession>W4LRF4</accession>
<dbReference type="InterPro" id="IPR029055">
    <property type="entry name" value="Ntn_hydrolases_N"/>
</dbReference>
<evidence type="ECO:0000313" key="1">
    <source>
        <dbReference type="EMBL" id="ETW99976.1"/>
    </source>
</evidence>
<evidence type="ECO:0008006" key="3">
    <source>
        <dbReference type="Google" id="ProtNLM"/>
    </source>
</evidence>
<evidence type="ECO:0000313" key="2">
    <source>
        <dbReference type="Proteomes" id="UP000019141"/>
    </source>
</evidence>
<reference evidence="1 2" key="1">
    <citation type="journal article" date="2014" name="Nature">
        <title>An environmental bacterial taxon with a large and distinct metabolic repertoire.</title>
        <authorList>
            <person name="Wilson M.C."/>
            <person name="Mori T."/>
            <person name="Ruckert C."/>
            <person name="Uria A.R."/>
            <person name="Helf M.J."/>
            <person name="Takada K."/>
            <person name="Gernert C."/>
            <person name="Steffens U.A."/>
            <person name="Heycke N."/>
            <person name="Schmitt S."/>
            <person name="Rinke C."/>
            <person name="Helfrich E.J."/>
            <person name="Brachmann A.O."/>
            <person name="Gurgui C."/>
            <person name="Wakimoto T."/>
            <person name="Kracht M."/>
            <person name="Crusemann M."/>
            <person name="Hentschel U."/>
            <person name="Abe I."/>
            <person name="Matsunaga S."/>
            <person name="Kalinowski J."/>
            <person name="Takeyama H."/>
            <person name="Piel J."/>
        </authorList>
    </citation>
    <scope>NUCLEOTIDE SEQUENCE [LARGE SCALE GENOMIC DNA]</scope>
    <source>
        <strain evidence="2">TSY1</strain>
    </source>
</reference>
<dbReference type="SUPFAM" id="SSF56235">
    <property type="entry name" value="N-terminal nucleophile aminohydrolases (Ntn hydrolases)"/>
    <property type="match status" value="1"/>
</dbReference>